<comment type="caution">
    <text evidence="2">The sequence shown here is derived from an EMBL/GenBank/DDBJ whole genome shotgun (WGS) entry which is preliminary data.</text>
</comment>
<evidence type="ECO:0000259" key="1">
    <source>
        <dbReference type="Pfam" id="PF13460"/>
    </source>
</evidence>
<dbReference type="InterPro" id="IPR036291">
    <property type="entry name" value="NAD(P)-bd_dom_sf"/>
</dbReference>
<dbReference type="CDD" id="cd05243">
    <property type="entry name" value="SDR_a5"/>
    <property type="match status" value="1"/>
</dbReference>
<name>A0A3D4T216_9CORY</name>
<reference evidence="2 3" key="1">
    <citation type="journal article" date="2018" name="Nat. Biotechnol.">
        <title>A standardized bacterial taxonomy based on genome phylogeny substantially revises the tree of life.</title>
        <authorList>
            <person name="Parks D.H."/>
            <person name="Chuvochina M."/>
            <person name="Waite D.W."/>
            <person name="Rinke C."/>
            <person name="Skarshewski A."/>
            <person name="Chaumeil P.A."/>
            <person name="Hugenholtz P."/>
        </authorList>
    </citation>
    <scope>NUCLEOTIDE SEQUENCE [LARGE SCALE GENOMIC DNA]</scope>
    <source>
        <strain evidence="2">UBA11247</strain>
    </source>
</reference>
<protein>
    <submittedName>
        <fullName evidence="2">SDR family NAD(P)-dependent oxidoreductase</fullName>
    </submittedName>
</protein>
<organism evidence="2 3">
    <name type="scientific">Corynebacterium nuruki</name>
    <dbReference type="NCBI Taxonomy" id="1032851"/>
    <lineage>
        <taxon>Bacteria</taxon>
        <taxon>Bacillati</taxon>
        <taxon>Actinomycetota</taxon>
        <taxon>Actinomycetes</taxon>
        <taxon>Mycobacteriales</taxon>
        <taxon>Corynebacteriaceae</taxon>
        <taxon>Corynebacterium</taxon>
    </lineage>
</organism>
<dbReference type="EMBL" id="DQID01000318">
    <property type="protein sequence ID" value="HCT15562.1"/>
    <property type="molecule type" value="Genomic_DNA"/>
</dbReference>
<dbReference type="RefSeq" id="WP_010119928.1">
    <property type="nucleotide sequence ID" value="NZ_DAITTW010000023.1"/>
</dbReference>
<dbReference type="SUPFAM" id="SSF51735">
    <property type="entry name" value="NAD(P)-binding Rossmann-fold domains"/>
    <property type="match status" value="1"/>
</dbReference>
<dbReference type="Pfam" id="PF13460">
    <property type="entry name" value="NAD_binding_10"/>
    <property type="match status" value="1"/>
</dbReference>
<sequence>MKIFIIGITGRVGSLLARSLQDRGDTVSGLVRRPDQQSALQDAGIVAAVGDLTALTPEGLAELTGDVDALVFTAGAGGGTAEQTTAIDFGGVVTAIAAADLRGIRRFGLVSAFPEAWRERHLGAGFEHYMDMKKHADQALTHSDLDWIILRPAVLLDEAGTGRIALGPAELHGDVPRQDVADTMAELLHEPQITRQILELNHGGTPVAEAVQAAVRR</sequence>
<dbReference type="AlphaFoldDB" id="A0A3D4T216"/>
<proteinExistence type="predicted"/>
<dbReference type="InterPro" id="IPR016040">
    <property type="entry name" value="NAD(P)-bd_dom"/>
</dbReference>
<dbReference type="PANTHER" id="PTHR15020">
    <property type="entry name" value="FLAVIN REDUCTASE-RELATED"/>
    <property type="match status" value="1"/>
</dbReference>
<accession>A0A3D4T216</accession>
<dbReference type="Gene3D" id="3.40.50.720">
    <property type="entry name" value="NAD(P)-binding Rossmann-like Domain"/>
    <property type="match status" value="1"/>
</dbReference>
<evidence type="ECO:0000313" key="2">
    <source>
        <dbReference type="EMBL" id="HCT15562.1"/>
    </source>
</evidence>
<gene>
    <name evidence="2" type="ORF">DIW82_12490</name>
</gene>
<dbReference type="Proteomes" id="UP000261739">
    <property type="component" value="Unassembled WGS sequence"/>
</dbReference>
<feature type="domain" description="NAD(P)-binding" evidence="1">
    <location>
        <begin position="7"/>
        <end position="191"/>
    </location>
</feature>
<dbReference type="PANTHER" id="PTHR15020:SF50">
    <property type="entry name" value="UPF0659 PROTEIN YMR090W"/>
    <property type="match status" value="1"/>
</dbReference>
<dbReference type="STRING" id="863239.GCA_000213935_01967"/>
<evidence type="ECO:0000313" key="3">
    <source>
        <dbReference type="Proteomes" id="UP000261739"/>
    </source>
</evidence>